<dbReference type="PANTHER" id="PTHR33463:SF198">
    <property type="entry name" value="RPP4C3"/>
    <property type="match status" value="1"/>
</dbReference>
<evidence type="ECO:0000256" key="2">
    <source>
        <dbReference type="ARBA" id="ARBA00022741"/>
    </source>
</evidence>
<dbReference type="Gene3D" id="3.40.50.300">
    <property type="entry name" value="P-loop containing nucleotide triphosphate hydrolases"/>
    <property type="match status" value="1"/>
</dbReference>
<sequence>MVDIVFSVAAKVSEYLVVPVVRQLGYLFNYRTNIEDLSQKVEKLRDARARQQHSVDEAIRNGHKIEDDVCKWMTRADGFIQNACKFLEHEKEARKSCFNGLCPNLKSRYQLSREARKKAGVSVQILEDGQLEKVSYRAPLQGIRSAPSEALESRMLTLNEVMEALRDANINRIGVWGMGGVGKSTLVKQVAEQANQDKLFDKVVKVSVLQTPDFKEIQRELADGLGMKLEEESEQGRAARLLQRMEAEKTILIILDDLWAELELEKVGIPSPDDHKGCKLVLTSRNKQVLSNEMSTQKDFRVRHLQEEETWILFKNAAGDSIENPELQPIAVDVAKECAGLPIAIVTVAKALKNKEVSIWKDALQQLKSPTSANITGMKTKVYSSLKLSYEHLEGDEVKSFFLLCGSISTSIIHTRDLLKYGVGLRLFQGTNTLEEAKNRIDTLVDNLKSSNLLLETGRNAVVRMHDLVRSTARKIASEQHHVFTLQETPVRVEEWLRIDELQKVTWVSLEDCDIHEFPEGLVCPKLELFGCYDVNTNLAVQIPNKFFEEMKQLKVLDLSRMQLPLLPLSLQCLANLRTLCLDGCKLGDIVIIAELKKLEILSLMDSDIEQLPREIAQLTHLRLFDLQGSSKLKVIPPDVISSLFRLEDLCMEDSFTQWEGEGKSNACLAELKHLSHLTALDIQIPDAKLLPKDMVFDNLMRYRIFVGDIWIWEKNYKTNRTLKLNKFDTSLHLVDGISRLLKTTEDLHLRELCGGTNVLSKLNREGFLKLKHLNVESSPEIQYIVNSMDLTSSHGAFPVMETLSLNQLINLQEVCHGQFPAGSFGCLREVEVEDCDGLKFLFSLSVARGLSQLEEIKVTRCKSMVEMVSQERKEIKEDAVNVPLFPELRYLTLQDLPKLSNFCFEENPVLSKPPSTIVGPSTPPLNQPEIRDCQLLLSLGGNLRSLKLKNCMSLLKLFPPSLFQNLEELIVENCGQLEHVFDLEELNVDDGHVDLLPKLEELTLIGLPKLRHICNCGSSRNHFPSSMASAPVGNIIFPKLSDILLESLPNLTSFVSPGYHSLQRLHHADLDTPFPVLFDERVAFPNLEELTLGQNRDTEIWPEQFPVDSFPKLRVLSVYDCKDILVVIPSFMLQGLHNLEVLKVGRCSSVEEVFQLEGLDEENQAKRLGQLREIELHDLPGLTRLWKENSKPGLDLPSLESLDEEIRDSQLLLSLGGNLRSLKLKNCMSLLKLFPPSLLQNLEELIVENCGQLEHVFDFEGLNVDDGHVGLLPKLGEMRLIGLPKLRHICNCGSSKNHFPSSMASAPVGSIIFPKLLQISLESLPTLTSFVSPGYHSLQRLHHADLDTPFPVLFDERVAFPSLKFLDILRLDNVKKIWHNQIPQDSFSKLGVVVVVSCGELLNIFPSCMLERLQSLQLLKVEACSSLEAVFDVEGTNVNVDHSSLGNTFVFPKVTNLILGNLPQLRSFYSGAPTLQWPLLETLAVYDCYKLNVFAFETPTFQQRHREGNLDMPLFLLPHVAFPNLEELTLGQNRDTEIWPEQFPVDSFPKLRVLSVYDCKDILVVIPSFMLQGLHNLEVLKVGRCSSVEEVFQLEGLDEENQAKRLRQLREIELRDLPRLTHLWKENSKLDLDLQSLESLVVQNCVSLINLVPSSVSFQNLATLDVQSCGSLRSLISPSVAKSLVKLKTLKIGGSDMMEEVVSNEGREATDEITFYKLQHMELLYLPNLTSFCSGGYIFSFPSLEQMLMKECPKMKMFSPSLVTTPRLERIKVGDDDWPWQDDLNTTIHNSFINAHGNVEAEIVELGVGSAL</sequence>
<accession>A0AA38Z4V9</accession>
<dbReference type="SMART" id="SM00382">
    <property type="entry name" value="AAA"/>
    <property type="match status" value="1"/>
</dbReference>
<name>A0AA38Z4V9_VITRO</name>
<dbReference type="Gene3D" id="1.10.8.430">
    <property type="entry name" value="Helical domain of apoptotic protease-activating factors"/>
    <property type="match status" value="1"/>
</dbReference>
<dbReference type="Proteomes" id="UP001168098">
    <property type="component" value="Unassembled WGS sequence"/>
</dbReference>
<dbReference type="PANTHER" id="PTHR33463">
    <property type="entry name" value="NB-ARC DOMAIN-CONTAINING PROTEIN-RELATED"/>
    <property type="match status" value="1"/>
</dbReference>
<evidence type="ECO:0000313" key="7">
    <source>
        <dbReference type="EMBL" id="KAJ9682441.1"/>
    </source>
</evidence>
<evidence type="ECO:0000259" key="6">
    <source>
        <dbReference type="SMART" id="SM00382"/>
    </source>
</evidence>
<evidence type="ECO:0000256" key="5">
    <source>
        <dbReference type="SAM" id="Coils"/>
    </source>
</evidence>
<dbReference type="InterPro" id="IPR027417">
    <property type="entry name" value="P-loop_NTPase"/>
</dbReference>
<comment type="caution">
    <text evidence="7">The sequence shown here is derived from an EMBL/GenBank/DDBJ whole genome shotgun (WGS) entry which is preliminary data.</text>
</comment>
<gene>
    <name evidence="7" type="ORF">PVL29_018371</name>
</gene>
<feature type="coiled-coil region" evidence="5">
    <location>
        <begin position="27"/>
        <end position="61"/>
    </location>
</feature>
<dbReference type="Gene3D" id="3.80.10.10">
    <property type="entry name" value="Ribonuclease Inhibitor"/>
    <property type="match status" value="5"/>
</dbReference>
<feature type="domain" description="AAA+ ATPase" evidence="6">
    <location>
        <begin position="169"/>
        <end position="308"/>
    </location>
</feature>
<keyword evidence="8" id="KW-1185">Reference proteome</keyword>
<dbReference type="InterPro" id="IPR042197">
    <property type="entry name" value="Apaf_helical"/>
</dbReference>
<dbReference type="GO" id="GO:0043531">
    <property type="term" value="F:ADP binding"/>
    <property type="evidence" value="ECO:0007669"/>
    <property type="project" value="InterPro"/>
</dbReference>
<evidence type="ECO:0000256" key="3">
    <source>
        <dbReference type="ARBA" id="ARBA00022821"/>
    </source>
</evidence>
<dbReference type="SUPFAM" id="SSF52540">
    <property type="entry name" value="P-loop containing nucleoside triphosphate hydrolases"/>
    <property type="match status" value="1"/>
</dbReference>
<evidence type="ECO:0000313" key="8">
    <source>
        <dbReference type="Proteomes" id="UP001168098"/>
    </source>
</evidence>
<keyword evidence="3" id="KW-0611">Plant defense</keyword>
<dbReference type="Pfam" id="PF00931">
    <property type="entry name" value="NB-ARC"/>
    <property type="match status" value="1"/>
</dbReference>
<dbReference type="SUPFAM" id="SSF52058">
    <property type="entry name" value="L domain-like"/>
    <property type="match status" value="2"/>
</dbReference>
<dbReference type="Pfam" id="PF23247">
    <property type="entry name" value="LRR_RPS2"/>
    <property type="match status" value="7"/>
</dbReference>
<dbReference type="GO" id="GO:0005524">
    <property type="term" value="F:ATP binding"/>
    <property type="evidence" value="ECO:0007669"/>
    <property type="project" value="UniProtKB-KW"/>
</dbReference>
<proteinExistence type="inferred from homology"/>
<reference evidence="7 8" key="1">
    <citation type="journal article" date="2023" name="BMC Biotechnol.">
        <title>Vitis rotundifolia cv Carlos genome sequencing.</title>
        <authorList>
            <person name="Huff M."/>
            <person name="Hulse-Kemp A."/>
            <person name="Scheffler B."/>
            <person name="Youngblood R."/>
            <person name="Simpson S."/>
            <person name="Babiker E."/>
            <person name="Staton M."/>
        </authorList>
    </citation>
    <scope>NUCLEOTIDE SEQUENCE [LARGE SCALE GENOMIC DNA]</scope>
    <source>
        <tissue evidence="7">Leaf</tissue>
    </source>
</reference>
<keyword evidence="5" id="KW-0175">Coiled coil</keyword>
<dbReference type="PRINTS" id="PR00364">
    <property type="entry name" value="DISEASERSIST"/>
</dbReference>
<dbReference type="FunFam" id="3.40.50.300:FF:001091">
    <property type="entry name" value="Probable disease resistance protein At1g61300"/>
    <property type="match status" value="1"/>
</dbReference>
<protein>
    <recommendedName>
        <fullName evidence="6">AAA+ ATPase domain-containing protein</fullName>
    </recommendedName>
</protein>
<dbReference type="InterPro" id="IPR003593">
    <property type="entry name" value="AAA+_ATPase"/>
</dbReference>
<keyword evidence="2" id="KW-0547">Nucleotide-binding</keyword>
<dbReference type="EMBL" id="JARBHA010000014">
    <property type="protein sequence ID" value="KAJ9682441.1"/>
    <property type="molecule type" value="Genomic_DNA"/>
</dbReference>
<comment type="similarity">
    <text evidence="1">Belongs to the disease resistance NB-LRR family.</text>
</comment>
<evidence type="ECO:0000256" key="4">
    <source>
        <dbReference type="ARBA" id="ARBA00022840"/>
    </source>
</evidence>
<keyword evidence="4" id="KW-0067">ATP-binding</keyword>
<evidence type="ECO:0000256" key="1">
    <source>
        <dbReference type="ARBA" id="ARBA00008894"/>
    </source>
</evidence>
<organism evidence="7 8">
    <name type="scientific">Vitis rotundifolia</name>
    <name type="common">Muscadine grape</name>
    <dbReference type="NCBI Taxonomy" id="103349"/>
    <lineage>
        <taxon>Eukaryota</taxon>
        <taxon>Viridiplantae</taxon>
        <taxon>Streptophyta</taxon>
        <taxon>Embryophyta</taxon>
        <taxon>Tracheophyta</taxon>
        <taxon>Spermatophyta</taxon>
        <taxon>Magnoliopsida</taxon>
        <taxon>eudicotyledons</taxon>
        <taxon>Gunneridae</taxon>
        <taxon>Pentapetalae</taxon>
        <taxon>rosids</taxon>
        <taxon>Vitales</taxon>
        <taxon>Vitaceae</taxon>
        <taxon>Viteae</taxon>
        <taxon>Vitis</taxon>
    </lineage>
</organism>
<dbReference type="InterPro" id="IPR057135">
    <property type="entry name" value="At4g27190-like_LRR"/>
</dbReference>
<dbReference type="InterPro" id="IPR032675">
    <property type="entry name" value="LRR_dom_sf"/>
</dbReference>
<dbReference type="InterPro" id="IPR002182">
    <property type="entry name" value="NB-ARC"/>
</dbReference>
<dbReference type="InterPro" id="IPR050905">
    <property type="entry name" value="Plant_NBS-LRR"/>
</dbReference>
<dbReference type="SUPFAM" id="SSF52047">
    <property type="entry name" value="RNI-like"/>
    <property type="match status" value="2"/>
</dbReference>
<dbReference type="GO" id="GO:0006952">
    <property type="term" value="P:defense response"/>
    <property type="evidence" value="ECO:0007669"/>
    <property type="project" value="UniProtKB-KW"/>
</dbReference>